<gene>
    <name evidence="1" type="ORF">ERS008529_03667</name>
    <name evidence="2" type="ORF">ERS137968_04075</name>
</gene>
<dbReference type="RefSeq" id="WP_049614569.1">
    <property type="nucleotide sequence ID" value="NZ_CAWMMU010000029.1"/>
</dbReference>
<dbReference type="Proteomes" id="UP000044625">
    <property type="component" value="Unassembled WGS sequence"/>
</dbReference>
<evidence type="ECO:0000313" key="4">
    <source>
        <dbReference type="Proteomes" id="UP000045840"/>
    </source>
</evidence>
<evidence type="ECO:0000313" key="3">
    <source>
        <dbReference type="Proteomes" id="UP000044625"/>
    </source>
</evidence>
<reference evidence="4" key="2">
    <citation type="submission" date="2015-03" db="EMBL/GenBank/DDBJ databases">
        <authorList>
            <consortium name="Pathogen Informatics"/>
        </authorList>
    </citation>
    <scope>NUCLEOTIDE SEQUENCE [LARGE SCALE GENOMIC DNA]</scope>
    <source>
        <strain evidence="4">A125KOH2</strain>
    </source>
</reference>
<dbReference type="Proteomes" id="UP000045840">
    <property type="component" value="Unassembled WGS sequence"/>
</dbReference>
<dbReference type="EMBL" id="CWJL01000029">
    <property type="protein sequence ID" value="CRY68943.1"/>
    <property type="molecule type" value="Genomic_DNA"/>
</dbReference>
<reference evidence="1" key="3">
    <citation type="submission" date="2015-03" db="EMBL/GenBank/DDBJ databases">
        <authorList>
            <person name="Murphy D."/>
        </authorList>
    </citation>
    <scope>NUCLEOTIDE SEQUENCE [LARGE SCALE GENOMIC DNA]</scope>
    <source>
        <strain evidence="1">A125KOH2</strain>
    </source>
</reference>
<dbReference type="AlphaFoldDB" id="A0A0T9QVT9"/>
<proteinExistence type="predicted"/>
<accession>A0A0T9QVT9</accession>
<sequence>MFGLSTEDEKAWLYREVINGFKKIKAIGCAEGDIIQEILLVHYSMSGELPDFSSTRYHWSTHIATTTDGCFYNTGNVQQYTDLFFIKLGFPFEYDNIDVMNGEVAPVIRAGFT</sequence>
<dbReference type="OrthoDB" id="9983687at2"/>
<evidence type="ECO:0000313" key="2">
    <source>
        <dbReference type="EMBL" id="CRY68943.1"/>
    </source>
</evidence>
<reference evidence="2 3" key="1">
    <citation type="submission" date="2015-03" db="EMBL/GenBank/DDBJ databases">
        <authorList>
            <consortium name="Pathogen Informatics"/>
            <person name="Murphy D."/>
        </authorList>
    </citation>
    <scope>NUCLEOTIDE SEQUENCE [LARGE SCALE GENOMIC DNA]</scope>
    <source>
        <strain evidence="3">type strain: CIP110230</strain>
        <strain evidence="2">Type strain: CIP110230</strain>
    </source>
</reference>
<evidence type="ECO:0000313" key="1">
    <source>
        <dbReference type="EMBL" id="CNI31378.1"/>
    </source>
</evidence>
<protein>
    <submittedName>
        <fullName evidence="1">Uncharacterized protein</fullName>
    </submittedName>
</protein>
<dbReference type="EMBL" id="CQAZ01000040">
    <property type="protein sequence ID" value="CNI31378.1"/>
    <property type="molecule type" value="Genomic_DNA"/>
</dbReference>
<keyword evidence="3" id="KW-1185">Reference proteome</keyword>
<name>A0A0T9QVT9_9GAMM</name>
<organism evidence="1 4">
    <name type="scientific">Yersinia pekkanenii</name>
    <dbReference type="NCBI Taxonomy" id="1288385"/>
    <lineage>
        <taxon>Bacteria</taxon>
        <taxon>Pseudomonadati</taxon>
        <taxon>Pseudomonadota</taxon>
        <taxon>Gammaproteobacteria</taxon>
        <taxon>Enterobacterales</taxon>
        <taxon>Yersiniaceae</taxon>
        <taxon>Yersinia</taxon>
    </lineage>
</organism>